<comment type="catalytic activity">
    <reaction evidence="14">
        <text>cutin + H2O = cutin monomers.</text>
        <dbReference type="EC" id="3.1.1.74"/>
    </reaction>
</comment>
<keyword evidence="9" id="KW-1015">Disulfide bond</keyword>
<feature type="region of interest" description="Disordered" evidence="15">
    <location>
        <begin position="33"/>
        <end position="53"/>
    </location>
</feature>
<comment type="catalytic activity">
    <reaction evidence="10">
        <text>a butanoate ester + H2O = an aliphatic alcohol + butanoate + H(+)</text>
        <dbReference type="Rhea" id="RHEA:47348"/>
        <dbReference type="ChEBI" id="CHEBI:2571"/>
        <dbReference type="ChEBI" id="CHEBI:15377"/>
        <dbReference type="ChEBI" id="CHEBI:15378"/>
        <dbReference type="ChEBI" id="CHEBI:17968"/>
        <dbReference type="ChEBI" id="CHEBI:50477"/>
    </reaction>
    <physiologicalReaction direction="left-to-right" evidence="10">
        <dbReference type="Rhea" id="RHEA:47349"/>
    </physiologicalReaction>
</comment>
<evidence type="ECO:0000313" key="19">
    <source>
        <dbReference type="Proteomes" id="UP000431901"/>
    </source>
</evidence>
<evidence type="ECO:0000256" key="2">
    <source>
        <dbReference type="ARBA" id="ARBA00004613"/>
    </source>
</evidence>
<evidence type="ECO:0000256" key="13">
    <source>
        <dbReference type="ARBA" id="ARBA00033780"/>
    </source>
</evidence>
<keyword evidence="16" id="KW-0732">Signal</keyword>
<evidence type="ECO:0000256" key="15">
    <source>
        <dbReference type="SAM" id="MobiDB-lite"/>
    </source>
</evidence>
<evidence type="ECO:0000256" key="9">
    <source>
        <dbReference type="ARBA" id="ARBA00023157"/>
    </source>
</evidence>
<name>A0A6I4W9J4_9ACTN</name>
<evidence type="ECO:0000256" key="10">
    <source>
        <dbReference type="ARBA" id="ARBA00033629"/>
    </source>
</evidence>
<evidence type="ECO:0000259" key="17">
    <source>
        <dbReference type="Pfam" id="PF12740"/>
    </source>
</evidence>
<accession>A0A6I4W9J4</accession>
<dbReference type="SUPFAM" id="SSF53474">
    <property type="entry name" value="alpha/beta-Hydrolases"/>
    <property type="match status" value="1"/>
</dbReference>
<dbReference type="InterPro" id="IPR041127">
    <property type="entry name" value="PET_hydrolase/cutinase-like"/>
</dbReference>
<comment type="caution">
    <text evidence="18">The sequence shown here is derived from an EMBL/GenBank/DDBJ whole genome shotgun (WGS) entry which is preliminary data.</text>
</comment>
<evidence type="ECO:0000256" key="3">
    <source>
        <dbReference type="ARBA" id="ARBA00008645"/>
    </source>
</evidence>
<dbReference type="EC" id="3.1.1.101" evidence="12"/>
<comment type="catalytic activity">
    <reaction evidence="11">
        <text>(ethylene terephthalate)(n) + H2O = (ethylene terephthalate)(n-1) + 4-[(2-hydroxyethoxy)carbonyl]benzoate + H(+)</text>
        <dbReference type="Rhea" id="RHEA:49528"/>
        <dbReference type="Rhea" id="RHEA-COMP:12420"/>
        <dbReference type="Rhea" id="RHEA-COMP:12421"/>
        <dbReference type="ChEBI" id="CHEBI:15377"/>
        <dbReference type="ChEBI" id="CHEBI:15378"/>
        <dbReference type="ChEBI" id="CHEBI:131701"/>
        <dbReference type="ChEBI" id="CHEBI:131704"/>
        <dbReference type="EC" id="3.1.1.101"/>
    </reaction>
    <physiologicalReaction direction="left-to-right" evidence="11">
        <dbReference type="Rhea" id="RHEA:49529"/>
    </physiologicalReaction>
</comment>
<keyword evidence="8 18" id="KW-0378">Hydrolase</keyword>
<dbReference type="InterPro" id="IPR050261">
    <property type="entry name" value="FrsA_esterase"/>
</dbReference>
<dbReference type="PANTHER" id="PTHR22946:SF9">
    <property type="entry name" value="POLYKETIDE TRANSFERASE AF380"/>
    <property type="match status" value="1"/>
</dbReference>
<dbReference type="OrthoDB" id="1466228at2"/>
<dbReference type="GO" id="GO:0042597">
    <property type="term" value="C:periplasmic space"/>
    <property type="evidence" value="ECO:0007669"/>
    <property type="project" value="UniProtKB-SubCell"/>
</dbReference>
<feature type="signal peptide" evidence="16">
    <location>
        <begin position="1"/>
        <end position="29"/>
    </location>
</feature>
<feature type="chain" id="PRO_5038624360" description="Poly(ethylene terephthalate) hydrolase" evidence="16">
    <location>
        <begin position="30"/>
        <end position="295"/>
    </location>
</feature>
<dbReference type="PANTHER" id="PTHR22946">
    <property type="entry name" value="DIENELACTONE HYDROLASE DOMAIN-CONTAINING PROTEIN-RELATED"/>
    <property type="match status" value="1"/>
</dbReference>
<evidence type="ECO:0000256" key="16">
    <source>
        <dbReference type="SAM" id="SignalP"/>
    </source>
</evidence>
<keyword evidence="5" id="KW-0719">Serine esterase</keyword>
<evidence type="ECO:0000256" key="8">
    <source>
        <dbReference type="ARBA" id="ARBA00022801"/>
    </source>
</evidence>
<dbReference type="RefSeq" id="WP_161104454.1">
    <property type="nucleotide sequence ID" value="NZ_JBHLYI010000007.1"/>
</dbReference>
<gene>
    <name evidence="18" type="ORF">GQ466_19665</name>
</gene>
<evidence type="ECO:0000256" key="4">
    <source>
        <dbReference type="ARBA" id="ARBA00013095"/>
    </source>
</evidence>
<dbReference type="Pfam" id="PF12740">
    <property type="entry name" value="PETase"/>
    <property type="match status" value="1"/>
</dbReference>
<evidence type="ECO:0000256" key="5">
    <source>
        <dbReference type="ARBA" id="ARBA00022487"/>
    </source>
</evidence>
<reference evidence="18 19" key="1">
    <citation type="submission" date="2019-12" db="EMBL/GenBank/DDBJ databases">
        <title>Nocardia macrotermitis sp. nov. and Nocardia aurantia sp. nov., isolated from the gut of the fungus growing-termite Macrotermes natalensis.</title>
        <authorList>
            <person name="Christine B."/>
            <person name="Rene B."/>
        </authorList>
    </citation>
    <scope>NUCLEOTIDE SEQUENCE [LARGE SCALE GENOMIC DNA]</scope>
    <source>
        <strain evidence="18 19">DSM 102126</strain>
    </source>
</reference>
<dbReference type="EC" id="3.1.1.74" evidence="4"/>
<dbReference type="InterPro" id="IPR029058">
    <property type="entry name" value="AB_hydrolase_fold"/>
</dbReference>
<dbReference type="EMBL" id="WUTW01000004">
    <property type="protein sequence ID" value="MXQ66241.1"/>
    <property type="molecule type" value="Genomic_DNA"/>
</dbReference>
<feature type="domain" description="PET hydrolase/cutinase-like" evidence="17">
    <location>
        <begin position="34"/>
        <end position="293"/>
    </location>
</feature>
<organism evidence="18 19">
    <name type="scientific">Actinomadura rayongensis</name>
    <dbReference type="NCBI Taxonomy" id="1429076"/>
    <lineage>
        <taxon>Bacteria</taxon>
        <taxon>Bacillati</taxon>
        <taxon>Actinomycetota</taxon>
        <taxon>Actinomycetes</taxon>
        <taxon>Streptosporangiales</taxon>
        <taxon>Thermomonosporaceae</taxon>
        <taxon>Actinomadura</taxon>
    </lineage>
</organism>
<comment type="subcellular location">
    <subcellularLocation>
        <location evidence="1">Periplasm</location>
    </subcellularLocation>
    <subcellularLocation>
        <location evidence="2">Secreted</location>
    </subcellularLocation>
</comment>
<evidence type="ECO:0000256" key="1">
    <source>
        <dbReference type="ARBA" id="ARBA00004418"/>
    </source>
</evidence>
<evidence type="ECO:0000256" key="11">
    <source>
        <dbReference type="ARBA" id="ARBA00033707"/>
    </source>
</evidence>
<dbReference type="GO" id="GO:0005576">
    <property type="term" value="C:extracellular region"/>
    <property type="evidence" value="ECO:0007669"/>
    <property type="project" value="UniProtKB-SubCell"/>
</dbReference>
<keyword evidence="6" id="KW-0964">Secreted</keyword>
<dbReference type="GO" id="GO:0050525">
    <property type="term" value="F:cutinase activity"/>
    <property type="evidence" value="ECO:0007669"/>
    <property type="project" value="UniProtKB-EC"/>
</dbReference>
<evidence type="ECO:0000256" key="12">
    <source>
        <dbReference type="ARBA" id="ARBA00033764"/>
    </source>
</evidence>
<keyword evidence="7" id="KW-0574">Periplasm</keyword>
<evidence type="ECO:0000256" key="6">
    <source>
        <dbReference type="ARBA" id="ARBA00022525"/>
    </source>
</evidence>
<sequence>MPLWSHARPKTALTAVAAFAALTSVTAVGAPAHADTNPFQRGPAPTEASVSAQKGPFATAQVNVPANSGEGFNDGTIYYPTDTSQGTFGAIAVMPGFLSPQDWIRWYGPTLASQGFVVMTLDSKGFIDSPTARGNQLLAALDYLTTKSKVVDRIDTSRLGVVGWSMGGGGALESTYNRPSLKADVALAPWHVGLDQSKITVPSLILADDNDWLAPTGSFAKPFYAGIPESTNKAFIELKNANHFTFTGYNKNIAKYAVSWLKRFVDDDTRYDQFLCPKPATNNEISQSEETCPLH</sequence>
<dbReference type="Gene3D" id="3.40.50.1820">
    <property type="entry name" value="alpha/beta hydrolase"/>
    <property type="match status" value="1"/>
</dbReference>
<proteinExistence type="inferred from homology"/>
<evidence type="ECO:0000256" key="7">
    <source>
        <dbReference type="ARBA" id="ARBA00022764"/>
    </source>
</evidence>
<evidence type="ECO:0000256" key="14">
    <source>
        <dbReference type="ARBA" id="ARBA00034045"/>
    </source>
</evidence>
<comment type="similarity">
    <text evidence="3">Belongs to the AB hydrolase superfamily.</text>
</comment>
<dbReference type="Proteomes" id="UP000431901">
    <property type="component" value="Unassembled WGS sequence"/>
</dbReference>
<evidence type="ECO:0000313" key="18">
    <source>
        <dbReference type="EMBL" id="MXQ66241.1"/>
    </source>
</evidence>
<protein>
    <recommendedName>
        <fullName evidence="13">Poly(ethylene terephthalate) hydrolase</fullName>
        <ecNumber evidence="12">3.1.1.101</ecNumber>
        <ecNumber evidence="4">3.1.1.74</ecNumber>
    </recommendedName>
</protein>
<keyword evidence="19" id="KW-1185">Reference proteome</keyword>
<dbReference type="AlphaFoldDB" id="A0A6I4W9J4"/>